<feature type="compositionally biased region" description="Basic and acidic residues" evidence="1">
    <location>
        <begin position="26"/>
        <end position="47"/>
    </location>
</feature>
<reference evidence="2 3" key="1">
    <citation type="submission" date="2024-06" db="EMBL/GenBank/DDBJ databases">
        <authorList>
            <person name="Kraege A."/>
            <person name="Thomma B."/>
        </authorList>
    </citation>
    <scope>NUCLEOTIDE SEQUENCE [LARGE SCALE GENOMIC DNA]</scope>
</reference>
<evidence type="ECO:0000256" key="1">
    <source>
        <dbReference type="SAM" id="MobiDB-lite"/>
    </source>
</evidence>
<proteinExistence type="predicted"/>
<feature type="region of interest" description="Disordered" evidence="1">
    <location>
        <begin position="26"/>
        <end position="57"/>
    </location>
</feature>
<organism evidence="2 3">
    <name type="scientific">Coccomyxa viridis</name>
    <dbReference type="NCBI Taxonomy" id="1274662"/>
    <lineage>
        <taxon>Eukaryota</taxon>
        <taxon>Viridiplantae</taxon>
        <taxon>Chlorophyta</taxon>
        <taxon>core chlorophytes</taxon>
        <taxon>Trebouxiophyceae</taxon>
        <taxon>Trebouxiophyceae incertae sedis</taxon>
        <taxon>Coccomyxaceae</taxon>
        <taxon>Coccomyxa</taxon>
    </lineage>
</organism>
<keyword evidence="3" id="KW-1185">Reference proteome</keyword>
<name>A0ABP1FLQ8_9CHLO</name>
<evidence type="ECO:0000313" key="2">
    <source>
        <dbReference type="EMBL" id="CAL5220331.1"/>
    </source>
</evidence>
<dbReference type="EMBL" id="CAXHTA020000003">
    <property type="protein sequence ID" value="CAL5220331.1"/>
    <property type="molecule type" value="Genomic_DNA"/>
</dbReference>
<evidence type="ECO:0000313" key="3">
    <source>
        <dbReference type="Proteomes" id="UP001497392"/>
    </source>
</evidence>
<comment type="caution">
    <text evidence="2">The sequence shown here is derived from an EMBL/GenBank/DDBJ whole genome shotgun (WGS) entry which is preliminary data.</text>
</comment>
<accession>A0ABP1FLQ8</accession>
<sequence length="669" mass="70793">MFCFGKSAGVSIAPLQDPTAVKIGREANLKKEDAPVKEDAQKMDAPQKAHKGSGGSQAHSFVRHLIHNAAARTSLEQLLKENYLTPGGEENVKCFFREEGYQTGISNVLKALEHDKANDIMFWASSYNLFVTWAANAQHPWDNLPGAHTPSATLEIGSLRGHSNKTVVLFNGEEVKEWSFCSGIFRTTSPININCPSGAIVPVNLELQMSSFAGYDNAETSTYLGTQCHGVMWPETAQLPAAWPICPPTVSGKVNITSRDAATNPGAIDSLSEFAGTYTTVFKSNDDQAPRPIELAIAASKSGRPTITLNGSKVTGWTFDQNNVLAFELQAGFSAWLQFTVLPGGPLFMGTMAPSNAEGYISDKEFQVFGEPKGQPSRALPDGAMDSTMGQLAGVGMGAAAVLLFAHLLKGASLIWENLRKGSTPDMVAAEQDELVAGLEVAFTALDRIQKAAESFEIAFPLENDIKCMDPAASAEACKAAESATNIALAARLATEQVEAAVHAAEESFKEGNTLDATAKAAVAAWRSSQAADAAGKAESMAFNAAQLARNAHTKAALAAAISASQAYNQAKTLAIDSAKLQMRAAGASLKAVEEGINLHAQNRDYGKLKEIAEASGLAAKAVASAQRSVEGWSTNTAESRAAAIEASKDASESAQMCHKFMRSIQAKA</sequence>
<protein>
    <submittedName>
        <fullName evidence="2">G2323 protein</fullName>
    </submittedName>
</protein>
<gene>
    <name evidence="2" type="primary">g2323</name>
    <name evidence="2" type="ORF">VP750_LOCUS1990</name>
</gene>
<dbReference type="Proteomes" id="UP001497392">
    <property type="component" value="Unassembled WGS sequence"/>
</dbReference>